<accession>A0ABZ2HCZ0</accession>
<proteinExistence type="predicted"/>
<protein>
    <submittedName>
        <fullName evidence="1">Uncharacterized protein</fullName>
    </submittedName>
</protein>
<sequence length="81" mass="9286">MARYNVDFQLSVEDMELIEDALRRSKSELASTMIEEGMPSPTQCEKSQVADMSVRRIHDLLGRLHNQKVFYRPKNAPYVGG</sequence>
<dbReference type="RefSeq" id="WP_338548583.1">
    <property type="nucleotide sequence ID" value="NZ_CP146069.1"/>
</dbReference>
<evidence type="ECO:0000313" key="2">
    <source>
        <dbReference type="Proteomes" id="UP001364156"/>
    </source>
</evidence>
<reference evidence="1 2" key="1">
    <citation type="submission" date="2023-10" db="EMBL/GenBank/DDBJ databases">
        <title>Roseovarius strain S88 nov., isolated from a marine algae.</title>
        <authorList>
            <person name="Lee M.W."/>
            <person name="Lee J.K."/>
            <person name="Kim J.M."/>
            <person name="Choi D.G."/>
            <person name="Baek J.H."/>
            <person name="Bayburt H."/>
            <person name="Jung J.J."/>
            <person name="Han D.M."/>
            <person name="Jeon C.O."/>
        </authorList>
    </citation>
    <scope>NUCLEOTIDE SEQUENCE [LARGE SCALE GENOMIC DNA]</scope>
    <source>
        <strain evidence="1 2">S88</strain>
    </source>
</reference>
<evidence type="ECO:0000313" key="1">
    <source>
        <dbReference type="EMBL" id="WWR45665.1"/>
    </source>
</evidence>
<keyword evidence="2" id="KW-1185">Reference proteome</keyword>
<gene>
    <name evidence="1" type="ORF">RZ517_12800</name>
</gene>
<organism evidence="1 2">
    <name type="scientific">Roseovarius phycicola</name>
    <dbReference type="NCBI Taxonomy" id="3080976"/>
    <lineage>
        <taxon>Bacteria</taxon>
        <taxon>Pseudomonadati</taxon>
        <taxon>Pseudomonadota</taxon>
        <taxon>Alphaproteobacteria</taxon>
        <taxon>Rhodobacterales</taxon>
        <taxon>Roseobacteraceae</taxon>
        <taxon>Roseovarius</taxon>
    </lineage>
</organism>
<dbReference type="Proteomes" id="UP001364156">
    <property type="component" value="Chromosome"/>
</dbReference>
<dbReference type="EMBL" id="CP146069">
    <property type="protein sequence ID" value="WWR45665.1"/>
    <property type="molecule type" value="Genomic_DNA"/>
</dbReference>
<name>A0ABZ2HCZ0_9RHOB</name>